<keyword evidence="3" id="KW-1185">Reference proteome</keyword>
<dbReference type="AlphaFoldDB" id="A0A2K8QP56"/>
<dbReference type="InterPro" id="IPR005586">
    <property type="entry name" value="ABC_trans_aux"/>
</dbReference>
<evidence type="ECO:0000313" key="2">
    <source>
        <dbReference type="EMBL" id="ATZ94510.1"/>
    </source>
</evidence>
<proteinExistence type="predicted"/>
<dbReference type="Gene3D" id="3.40.50.10610">
    <property type="entry name" value="ABC-type transport auxiliary lipoprotein component"/>
    <property type="match status" value="1"/>
</dbReference>
<dbReference type="Pfam" id="PF03886">
    <property type="entry name" value="ABC_trans_aux"/>
    <property type="match status" value="1"/>
</dbReference>
<name>A0A2K8QP56_9GAMM</name>
<accession>A0A2K8QP56</accession>
<feature type="domain" description="ABC-type transport auxiliary lipoprotein component" evidence="1">
    <location>
        <begin position="28"/>
        <end position="184"/>
    </location>
</feature>
<dbReference type="EMBL" id="CP025003">
    <property type="protein sequence ID" value="ATZ94510.1"/>
    <property type="molecule type" value="Genomic_DNA"/>
</dbReference>
<protein>
    <recommendedName>
        <fullName evidence="1">ABC-type transport auxiliary lipoprotein component domain-containing protein</fullName>
    </recommendedName>
</protein>
<evidence type="ECO:0000313" key="3">
    <source>
        <dbReference type="Proteomes" id="UP000231901"/>
    </source>
</evidence>
<dbReference type="SUPFAM" id="SSF159594">
    <property type="entry name" value="XCC0632-like"/>
    <property type="match status" value="1"/>
</dbReference>
<organism evidence="2 3">
    <name type="scientific">Dickeya fangzhongdai</name>
    <dbReference type="NCBI Taxonomy" id="1778540"/>
    <lineage>
        <taxon>Bacteria</taxon>
        <taxon>Pseudomonadati</taxon>
        <taxon>Pseudomonadota</taxon>
        <taxon>Gammaproteobacteria</taxon>
        <taxon>Enterobacterales</taxon>
        <taxon>Pectobacteriaceae</taxon>
        <taxon>Dickeya</taxon>
    </lineage>
</organism>
<sequence length="202" mass="22562">MRLMLPLLAVITVLTLPACRSPQVRYHTLVPPAAGVVYPHPALFEIDLLPIEVPAQVDRQQVVIRDGQDGAMILDDDRWLSPLSDEIHTALSSLLVQRSGAQNASGQPLPRDIPVLRIRMQIRRFDSWPGQFVSLDADWSLSVKNGDKRLKLSCRSQLTESAVGDNAHLFSAWQKIIAQVATQMTETARRWQQHEGNIACQS</sequence>
<dbReference type="GeneID" id="66564917"/>
<dbReference type="KEGG" id="dfn:CVE23_11295"/>
<reference evidence="3" key="1">
    <citation type="journal article" date="2018" name="Genome Announc.">
        <title>Complete genome sequence of a Dickeya fangzhongdai type strain causing bleeding canker of pear tree trunks.</title>
        <authorList>
            <person name="Zhao Y."/>
            <person name="Tian Y."/>
            <person name="Li X."/>
            <person name="Hu B."/>
        </authorList>
    </citation>
    <scope>NUCLEOTIDE SEQUENCE [LARGE SCALE GENOMIC DNA]</scope>
    <source>
        <strain evidence="3">DSM 101947</strain>
    </source>
</reference>
<dbReference type="Proteomes" id="UP000231901">
    <property type="component" value="Chromosome"/>
</dbReference>
<evidence type="ECO:0000259" key="1">
    <source>
        <dbReference type="Pfam" id="PF03886"/>
    </source>
</evidence>
<gene>
    <name evidence="2" type="ORF">CVE23_11295</name>
</gene>
<dbReference type="RefSeq" id="WP_100849560.1">
    <property type="nucleotide sequence ID" value="NZ_BMJF01000001.1"/>
</dbReference>